<organism evidence="1 2">
    <name type="scientific">Tanacetum coccineum</name>
    <dbReference type="NCBI Taxonomy" id="301880"/>
    <lineage>
        <taxon>Eukaryota</taxon>
        <taxon>Viridiplantae</taxon>
        <taxon>Streptophyta</taxon>
        <taxon>Embryophyta</taxon>
        <taxon>Tracheophyta</taxon>
        <taxon>Spermatophyta</taxon>
        <taxon>Magnoliopsida</taxon>
        <taxon>eudicotyledons</taxon>
        <taxon>Gunneridae</taxon>
        <taxon>Pentapetalae</taxon>
        <taxon>asterids</taxon>
        <taxon>campanulids</taxon>
        <taxon>Asterales</taxon>
        <taxon>Asteraceae</taxon>
        <taxon>Asteroideae</taxon>
        <taxon>Anthemideae</taxon>
        <taxon>Anthemidinae</taxon>
        <taxon>Tanacetum</taxon>
    </lineage>
</organism>
<protein>
    <submittedName>
        <fullName evidence="1">Ribonuclease H-like domain-containing protein</fullName>
    </submittedName>
</protein>
<sequence length="205" mass="22824">MIKDLGLLKYFLGIEVLENKNGLCLSQRKYCLELLSGCGLLACKPVATPLQQNVVLNHEESENDKFLPNWAKCPKTRKSVFGFVYTNNLVSWKSKKQATISSSAISIAGNPIFYEKTKHFEIDLYLVRERVTSGVIKVLKVASANNVADIFTKGLSVAQNVAKSSRAEVEISGLYKDLIPSSRVYFFTDITLSLSLKSYQSLCLV</sequence>
<reference evidence="1" key="2">
    <citation type="submission" date="2022-01" db="EMBL/GenBank/DDBJ databases">
        <authorList>
            <person name="Yamashiro T."/>
            <person name="Shiraishi A."/>
            <person name="Satake H."/>
            <person name="Nakayama K."/>
        </authorList>
    </citation>
    <scope>NUCLEOTIDE SEQUENCE</scope>
</reference>
<dbReference type="CDD" id="cd09272">
    <property type="entry name" value="RNase_HI_RT_Ty1"/>
    <property type="match status" value="1"/>
</dbReference>
<evidence type="ECO:0000313" key="1">
    <source>
        <dbReference type="EMBL" id="GJS74215.1"/>
    </source>
</evidence>
<evidence type="ECO:0000313" key="2">
    <source>
        <dbReference type="Proteomes" id="UP001151760"/>
    </source>
</evidence>
<accession>A0ABQ4YB83</accession>
<proteinExistence type="predicted"/>
<name>A0ABQ4YB83_9ASTR</name>
<reference evidence="1" key="1">
    <citation type="journal article" date="2022" name="Int. J. Mol. Sci.">
        <title>Draft Genome of Tanacetum Coccineum: Genomic Comparison of Closely Related Tanacetum-Family Plants.</title>
        <authorList>
            <person name="Yamashiro T."/>
            <person name="Shiraishi A."/>
            <person name="Nakayama K."/>
            <person name="Satake H."/>
        </authorList>
    </citation>
    <scope>NUCLEOTIDE SEQUENCE</scope>
</reference>
<dbReference type="Proteomes" id="UP001151760">
    <property type="component" value="Unassembled WGS sequence"/>
</dbReference>
<comment type="caution">
    <text evidence="1">The sequence shown here is derived from an EMBL/GenBank/DDBJ whole genome shotgun (WGS) entry which is preliminary data.</text>
</comment>
<gene>
    <name evidence="1" type="ORF">Tco_0707056</name>
</gene>
<dbReference type="EMBL" id="BQNB010010214">
    <property type="protein sequence ID" value="GJS74215.1"/>
    <property type="molecule type" value="Genomic_DNA"/>
</dbReference>
<dbReference type="PANTHER" id="PTHR11439">
    <property type="entry name" value="GAG-POL-RELATED RETROTRANSPOSON"/>
    <property type="match status" value="1"/>
</dbReference>
<dbReference type="PANTHER" id="PTHR11439:SF512">
    <property type="entry name" value="RNA-DIRECTED DNA POLYMERASE"/>
    <property type="match status" value="1"/>
</dbReference>
<keyword evidence="2" id="KW-1185">Reference proteome</keyword>